<comment type="caution">
    <text evidence="1">The sequence shown here is derived from an EMBL/GenBank/DDBJ whole genome shotgun (WGS) entry which is preliminary data.</text>
</comment>
<sequence length="78" mass="8674">MLVPESTESPDQNVNSHIPMIKSKAMVTFEGSAETGQTCKRNQQQCGLQNANRIKTQTNRKRNCRQGQNSIVKLEAGL</sequence>
<gene>
    <name evidence="1" type="ORF">OIU74_014170</name>
</gene>
<name>A0A9Q0PVQ6_9ROSI</name>
<organism evidence="1 2">
    <name type="scientific">Salix koriyanagi</name>
    <dbReference type="NCBI Taxonomy" id="2511006"/>
    <lineage>
        <taxon>Eukaryota</taxon>
        <taxon>Viridiplantae</taxon>
        <taxon>Streptophyta</taxon>
        <taxon>Embryophyta</taxon>
        <taxon>Tracheophyta</taxon>
        <taxon>Spermatophyta</taxon>
        <taxon>Magnoliopsida</taxon>
        <taxon>eudicotyledons</taxon>
        <taxon>Gunneridae</taxon>
        <taxon>Pentapetalae</taxon>
        <taxon>rosids</taxon>
        <taxon>fabids</taxon>
        <taxon>Malpighiales</taxon>
        <taxon>Salicaceae</taxon>
        <taxon>Saliceae</taxon>
        <taxon>Salix</taxon>
    </lineage>
</organism>
<reference evidence="1" key="2">
    <citation type="journal article" date="2023" name="Int. J. Mol. Sci.">
        <title>De Novo Assembly and Annotation of 11 Diverse Shrub Willow (Salix) Genomes Reveals Novel Gene Organization in Sex-Linked Regions.</title>
        <authorList>
            <person name="Hyden B."/>
            <person name="Feng K."/>
            <person name="Yates T.B."/>
            <person name="Jawdy S."/>
            <person name="Cereghino C."/>
            <person name="Smart L.B."/>
            <person name="Muchero W."/>
        </authorList>
    </citation>
    <scope>NUCLEOTIDE SEQUENCE</scope>
    <source>
        <tissue evidence="1">Shoot tip</tissue>
    </source>
</reference>
<dbReference type="AlphaFoldDB" id="A0A9Q0PVQ6"/>
<dbReference type="EMBL" id="JAPFFM010000017">
    <property type="protein sequence ID" value="KAJ6694971.1"/>
    <property type="molecule type" value="Genomic_DNA"/>
</dbReference>
<proteinExistence type="predicted"/>
<evidence type="ECO:0000313" key="2">
    <source>
        <dbReference type="Proteomes" id="UP001151752"/>
    </source>
</evidence>
<evidence type="ECO:0000313" key="1">
    <source>
        <dbReference type="EMBL" id="KAJ6694971.1"/>
    </source>
</evidence>
<keyword evidence="2" id="KW-1185">Reference proteome</keyword>
<accession>A0A9Q0PVQ6</accession>
<protein>
    <submittedName>
        <fullName evidence="1">Uncharacterized protein</fullName>
    </submittedName>
</protein>
<reference evidence="1" key="1">
    <citation type="submission" date="2022-11" db="EMBL/GenBank/DDBJ databases">
        <authorList>
            <person name="Hyden B.L."/>
            <person name="Feng K."/>
            <person name="Yates T."/>
            <person name="Jawdy S."/>
            <person name="Smart L.B."/>
            <person name="Muchero W."/>
        </authorList>
    </citation>
    <scope>NUCLEOTIDE SEQUENCE</scope>
    <source>
        <tissue evidence="1">Shoot tip</tissue>
    </source>
</reference>
<dbReference type="Proteomes" id="UP001151752">
    <property type="component" value="Chromosome 3"/>
</dbReference>